<dbReference type="EMBL" id="JAERUA010000023">
    <property type="protein sequence ID" value="KAI1883738.1"/>
    <property type="molecule type" value="Genomic_DNA"/>
</dbReference>
<dbReference type="GO" id="GO:0008089">
    <property type="term" value="P:anterograde axonal transport"/>
    <property type="evidence" value="ECO:0007669"/>
    <property type="project" value="InterPro"/>
</dbReference>
<accession>A0A8T3CMF0</accession>
<feature type="compositionally biased region" description="Basic and acidic residues" evidence="1">
    <location>
        <begin position="79"/>
        <end position="90"/>
    </location>
</feature>
<reference evidence="3" key="1">
    <citation type="submission" date="2021-01" db="EMBL/GenBank/DDBJ databases">
        <authorList>
            <person name="Zahm M."/>
            <person name="Roques C."/>
            <person name="Cabau C."/>
            <person name="Klopp C."/>
            <person name="Donnadieu C."/>
            <person name="Jouanno E."/>
            <person name="Lampietro C."/>
            <person name="Louis A."/>
            <person name="Herpin A."/>
            <person name="Echchiki A."/>
            <person name="Berthelot C."/>
            <person name="Parey E."/>
            <person name="Roest-Crollius H."/>
            <person name="Braasch I."/>
            <person name="Postlethwait J."/>
            <person name="Bobe J."/>
            <person name="Montfort J."/>
            <person name="Bouchez O."/>
            <person name="Begum T."/>
            <person name="Mejri S."/>
            <person name="Adams A."/>
            <person name="Chen W.-J."/>
            <person name="Guiguen Y."/>
        </authorList>
    </citation>
    <scope>NUCLEOTIDE SEQUENCE</scope>
    <source>
        <tissue evidence="3">Blood</tissue>
    </source>
</reference>
<evidence type="ECO:0000313" key="4">
    <source>
        <dbReference type="Proteomes" id="UP000829720"/>
    </source>
</evidence>
<feature type="transmembrane region" description="Helical" evidence="2">
    <location>
        <begin position="45"/>
        <end position="66"/>
    </location>
</feature>
<dbReference type="OrthoDB" id="9950323at2759"/>
<dbReference type="GO" id="GO:1904115">
    <property type="term" value="C:axon cytoplasm"/>
    <property type="evidence" value="ECO:0007669"/>
    <property type="project" value="GOC"/>
</dbReference>
<evidence type="ECO:0000313" key="3">
    <source>
        <dbReference type="EMBL" id="KAI1883738.1"/>
    </source>
</evidence>
<dbReference type="GO" id="GO:0005739">
    <property type="term" value="C:mitochondrion"/>
    <property type="evidence" value="ECO:0007669"/>
    <property type="project" value="InterPro"/>
</dbReference>
<dbReference type="AlphaFoldDB" id="A0A8T3CMF0"/>
<keyword evidence="2" id="KW-0472">Membrane</keyword>
<gene>
    <name evidence="3" type="ORF">AGOR_G00234640</name>
</gene>
<dbReference type="InterPro" id="IPR026093">
    <property type="entry name" value="MGARP"/>
</dbReference>
<evidence type="ECO:0000256" key="1">
    <source>
        <dbReference type="SAM" id="MobiDB-lite"/>
    </source>
</evidence>
<keyword evidence="2" id="KW-0812">Transmembrane</keyword>
<evidence type="ECO:0000256" key="2">
    <source>
        <dbReference type="SAM" id="Phobius"/>
    </source>
</evidence>
<dbReference type="PANTHER" id="PTHR22910">
    <property type="entry name" value="PROTEIN MGARP"/>
    <property type="match status" value="1"/>
</dbReference>
<keyword evidence="4" id="KW-1185">Reference proteome</keyword>
<name>A0A8T3CMF0_9TELE</name>
<proteinExistence type="predicted"/>
<dbReference type="PANTHER" id="PTHR22910:SF6">
    <property type="entry name" value="PROTEIN MGARP"/>
    <property type="match status" value="1"/>
</dbReference>
<protein>
    <submittedName>
        <fullName evidence="3">Uncharacterized protein</fullName>
    </submittedName>
</protein>
<feature type="region of interest" description="Disordered" evidence="1">
    <location>
        <begin position="79"/>
        <end position="103"/>
    </location>
</feature>
<keyword evidence="2" id="KW-1133">Transmembrane helix</keyword>
<organism evidence="3 4">
    <name type="scientific">Albula goreensis</name>
    <dbReference type="NCBI Taxonomy" id="1534307"/>
    <lineage>
        <taxon>Eukaryota</taxon>
        <taxon>Metazoa</taxon>
        <taxon>Chordata</taxon>
        <taxon>Craniata</taxon>
        <taxon>Vertebrata</taxon>
        <taxon>Euteleostomi</taxon>
        <taxon>Actinopterygii</taxon>
        <taxon>Neopterygii</taxon>
        <taxon>Teleostei</taxon>
        <taxon>Albuliformes</taxon>
        <taxon>Albulidae</taxon>
        <taxon>Albula</taxon>
    </lineage>
</organism>
<sequence length="103" mass="11504">MYLCRSAWQKLGPLARKTATHFARNVGPKRTMSSGFPSGDSGQNIFFVILCGGSLAASLTYAVGTVKSNQERYSERIEQLKARPKKEWEPKPWPPKGSDEDEE</sequence>
<comment type="caution">
    <text evidence="3">The sequence shown here is derived from an EMBL/GenBank/DDBJ whole genome shotgun (WGS) entry which is preliminary data.</text>
</comment>
<dbReference type="Proteomes" id="UP000829720">
    <property type="component" value="Unassembled WGS sequence"/>
</dbReference>